<dbReference type="EMBL" id="BOMI01000033">
    <property type="protein sequence ID" value="GID73454.1"/>
    <property type="molecule type" value="Genomic_DNA"/>
</dbReference>
<protein>
    <submittedName>
        <fullName evidence="1">Uncharacterized protein</fullName>
    </submittedName>
</protein>
<proteinExistence type="predicted"/>
<accession>A0ABQ3Y0E0</accession>
<reference evidence="1 2" key="1">
    <citation type="submission" date="2021-01" db="EMBL/GenBank/DDBJ databases">
        <title>Whole genome shotgun sequence of Actinoplanes deccanensis NBRC 13994.</title>
        <authorList>
            <person name="Komaki H."/>
            <person name="Tamura T."/>
        </authorList>
    </citation>
    <scope>NUCLEOTIDE SEQUENCE [LARGE SCALE GENOMIC DNA]</scope>
    <source>
        <strain evidence="1 2">NBRC 13994</strain>
    </source>
</reference>
<evidence type="ECO:0000313" key="2">
    <source>
        <dbReference type="Proteomes" id="UP000609879"/>
    </source>
</evidence>
<dbReference type="RefSeq" id="WP_203761373.1">
    <property type="nucleotide sequence ID" value="NZ_BAAABO010000029.1"/>
</dbReference>
<evidence type="ECO:0000313" key="1">
    <source>
        <dbReference type="EMBL" id="GID73454.1"/>
    </source>
</evidence>
<name>A0ABQ3Y0E0_9ACTN</name>
<comment type="caution">
    <text evidence="1">The sequence shown here is derived from an EMBL/GenBank/DDBJ whole genome shotgun (WGS) entry which is preliminary data.</text>
</comment>
<organism evidence="1 2">
    <name type="scientific">Paractinoplanes deccanensis</name>
    <dbReference type="NCBI Taxonomy" id="113561"/>
    <lineage>
        <taxon>Bacteria</taxon>
        <taxon>Bacillati</taxon>
        <taxon>Actinomycetota</taxon>
        <taxon>Actinomycetes</taxon>
        <taxon>Micromonosporales</taxon>
        <taxon>Micromonosporaceae</taxon>
        <taxon>Paractinoplanes</taxon>
    </lineage>
</organism>
<keyword evidence="2" id="KW-1185">Reference proteome</keyword>
<dbReference type="Proteomes" id="UP000609879">
    <property type="component" value="Unassembled WGS sequence"/>
</dbReference>
<sequence length="105" mass="11598">MRTKIRTSQTLKPGMVVRATGQDSFGLDLTTYRQVEKVYAVRAYSSAVVHFTDGTRANVGYSREFQVARNKAQRNAAIRRAATPQPTRAGIFDVMTRLLGAYAAA</sequence>
<gene>
    <name evidence="1" type="ORF">Ade02nite_20950</name>
</gene>